<dbReference type="GO" id="GO:0003700">
    <property type="term" value="F:DNA-binding transcription factor activity"/>
    <property type="evidence" value="ECO:0007669"/>
    <property type="project" value="InterPro"/>
</dbReference>
<dbReference type="AlphaFoldDB" id="A0A4R0IN74"/>
<comment type="caution">
    <text evidence="7">The sequence shown here is derived from an EMBL/GenBank/DDBJ whole genome shotgun (WGS) entry which is preliminary data.</text>
</comment>
<dbReference type="PROSITE" id="PS50949">
    <property type="entry name" value="HTH_GNTR"/>
    <property type="match status" value="1"/>
</dbReference>
<dbReference type="GO" id="GO:0015074">
    <property type="term" value="P:DNA integration"/>
    <property type="evidence" value="ECO:0007669"/>
    <property type="project" value="InterPro"/>
</dbReference>
<dbReference type="SMART" id="SM00345">
    <property type="entry name" value="HTH_GNTR"/>
    <property type="match status" value="1"/>
</dbReference>
<sequence>MPSVARLTTTWEQFWEQQAATLPGMATKRPRKRRGHIEERENGTFRAIVSAGVNPLTGKRLVLKSDPVDDWDEAEVELTKLLSQVDEQKHARTNLTVLELIEKWCGVKTSHARRTRQRRDQLIRDYIAPRFEGVKTKKFAADPKGSVEFLEGYYALLQSCRFNNVRGTNHTAKGHVCEPLKNSSVRAIHFILTAAFNQGLKWGYVGTNVPALADPPAFDQPDPDPPTAEELAPLMNEAFKDLDWGLFLWLTMITGSRRGEMCVLRWTDLNTTRKRLHVVRAGDQLPGEVIETQTKNKQRHHVPLDEFTLELLESHRSRCAEQCRQLGVELRADAFIFSGSPDFSTALKPNTATQRYRRAAKRHGLRSTRLHSIRHYTATELLGAGVDIKVVQGWIGHTSAATTLKFYVAWTDRVDQSAAEALAQTLPRPSYENHQRTRPAYEMLAASLQEAIACGKYPPGSELPLSRDLAADHNVSVGTVSRAIGELKKHGFVEASQYRRAKVLHKPTEPATTP</sequence>
<keyword evidence="4" id="KW-0233">DNA recombination</keyword>
<dbReference type="InterPro" id="IPR011010">
    <property type="entry name" value="DNA_brk_join_enz"/>
</dbReference>
<dbReference type="InterPro" id="IPR000524">
    <property type="entry name" value="Tscrpt_reg_HTH_GntR"/>
</dbReference>
<feature type="domain" description="HTH gntR-type" evidence="5">
    <location>
        <begin position="438"/>
        <end position="506"/>
    </location>
</feature>
<dbReference type="InterPro" id="IPR010998">
    <property type="entry name" value="Integrase_recombinase_N"/>
</dbReference>
<dbReference type="SUPFAM" id="SSF56349">
    <property type="entry name" value="DNA breaking-rejoining enzymes"/>
    <property type="match status" value="1"/>
</dbReference>
<dbReference type="InterPro" id="IPR036388">
    <property type="entry name" value="WH-like_DNA-bd_sf"/>
</dbReference>
<dbReference type="Pfam" id="PF00392">
    <property type="entry name" value="GntR"/>
    <property type="match status" value="1"/>
</dbReference>
<dbReference type="InterPro" id="IPR002104">
    <property type="entry name" value="Integrase_catalytic"/>
</dbReference>
<dbReference type="Pfam" id="PF00589">
    <property type="entry name" value="Phage_integrase"/>
    <property type="match status" value="1"/>
</dbReference>
<dbReference type="PANTHER" id="PTHR30349:SF91">
    <property type="entry name" value="INTA PROTEIN"/>
    <property type="match status" value="1"/>
</dbReference>
<dbReference type="InterPro" id="IPR050090">
    <property type="entry name" value="Tyrosine_recombinase_XerCD"/>
</dbReference>
<dbReference type="Gene3D" id="1.10.150.130">
    <property type="match status" value="1"/>
</dbReference>
<dbReference type="InterPro" id="IPR013762">
    <property type="entry name" value="Integrase-like_cat_sf"/>
</dbReference>
<organism evidence="7 8">
    <name type="scientific">Kribbella sindirgiensis</name>
    <dbReference type="NCBI Taxonomy" id="1124744"/>
    <lineage>
        <taxon>Bacteria</taxon>
        <taxon>Bacillati</taxon>
        <taxon>Actinomycetota</taxon>
        <taxon>Actinomycetes</taxon>
        <taxon>Propionibacteriales</taxon>
        <taxon>Kribbellaceae</taxon>
        <taxon>Kribbella</taxon>
    </lineage>
</organism>
<name>A0A4R0IN74_9ACTN</name>
<dbReference type="GO" id="GO:0003677">
    <property type="term" value="F:DNA binding"/>
    <property type="evidence" value="ECO:0007669"/>
    <property type="project" value="UniProtKB-KW"/>
</dbReference>
<protein>
    <submittedName>
        <fullName evidence="7">GntR family transcriptional regulator</fullName>
    </submittedName>
</protein>
<reference evidence="7 8" key="1">
    <citation type="submission" date="2019-02" db="EMBL/GenBank/DDBJ databases">
        <title>Kribbella capetownensis sp. nov. and Kribbella speibonae sp. nov., isolated from soil.</title>
        <authorList>
            <person name="Curtis S.M."/>
            <person name="Norton I."/>
            <person name="Everest G.J."/>
            <person name="Meyers P.R."/>
        </authorList>
    </citation>
    <scope>NUCLEOTIDE SEQUENCE [LARGE SCALE GENOMIC DNA]</scope>
    <source>
        <strain evidence="7 8">DSM 27082</strain>
    </source>
</reference>
<evidence type="ECO:0000256" key="4">
    <source>
        <dbReference type="ARBA" id="ARBA00023172"/>
    </source>
</evidence>
<keyword evidence="1" id="KW-0805">Transcription regulation</keyword>
<accession>A0A4R0IN74</accession>
<dbReference type="EMBL" id="SJKA01000004">
    <property type="protein sequence ID" value="TCC35073.1"/>
    <property type="molecule type" value="Genomic_DNA"/>
</dbReference>
<dbReference type="SUPFAM" id="SSF46785">
    <property type="entry name" value="Winged helix' DNA-binding domain"/>
    <property type="match status" value="1"/>
</dbReference>
<evidence type="ECO:0000256" key="1">
    <source>
        <dbReference type="ARBA" id="ARBA00023015"/>
    </source>
</evidence>
<dbReference type="Gene3D" id="1.10.443.10">
    <property type="entry name" value="Intergrase catalytic core"/>
    <property type="match status" value="1"/>
</dbReference>
<keyword evidence="8" id="KW-1185">Reference proteome</keyword>
<keyword evidence="2" id="KW-0238">DNA-binding</keyword>
<dbReference type="InterPro" id="IPR036390">
    <property type="entry name" value="WH_DNA-bd_sf"/>
</dbReference>
<dbReference type="Proteomes" id="UP000292695">
    <property type="component" value="Unassembled WGS sequence"/>
</dbReference>
<dbReference type="GO" id="GO:0006310">
    <property type="term" value="P:DNA recombination"/>
    <property type="evidence" value="ECO:0007669"/>
    <property type="project" value="UniProtKB-KW"/>
</dbReference>
<dbReference type="Gene3D" id="1.10.10.10">
    <property type="entry name" value="Winged helix-like DNA-binding domain superfamily/Winged helix DNA-binding domain"/>
    <property type="match status" value="1"/>
</dbReference>
<keyword evidence="3" id="KW-0804">Transcription</keyword>
<dbReference type="CDD" id="cd07377">
    <property type="entry name" value="WHTH_GntR"/>
    <property type="match status" value="1"/>
</dbReference>
<evidence type="ECO:0000313" key="7">
    <source>
        <dbReference type="EMBL" id="TCC35073.1"/>
    </source>
</evidence>
<proteinExistence type="predicted"/>
<evidence type="ECO:0000259" key="5">
    <source>
        <dbReference type="PROSITE" id="PS50949"/>
    </source>
</evidence>
<evidence type="ECO:0000313" key="8">
    <source>
        <dbReference type="Proteomes" id="UP000292695"/>
    </source>
</evidence>
<gene>
    <name evidence="7" type="ORF">E0H50_14485</name>
</gene>
<evidence type="ECO:0000259" key="6">
    <source>
        <dbReference type="PROSITE" id="PS51898"/>
    </source>
</evidence>
<evidence type="ECO:0000256" key="3">
    <source>
        <dbReference type="ARBA" id="ARBA00023163"/>
    </source>
</evidence>
<evidence type="ECO:0000256" key="2">
    <source>
        <dbReference type="ARBA" id="ARBA00023125"/>
    </source>
</evidence>
<dbReference type="CDD" id="cd01189">
    <property type="entry name" value="INT_ICEBs1_C_like"/>
    <property type="match status" value="1"/>
</dbReference>
<dbReference type="PROSITE" id="PS51898">
    <property type="entry name" value="TYR_RECOMBINASE"/>
    <property type="match status" value="1"/>
</dbReference>
<dbReference type="OrthoDB" id="4326943at2"/>
<dbReference type="PANTHER" id="PTHR30349">
    <property type="entry name" value="PHAGE INTEGRASE-RELATED"/>
    <property type="match status" value="1"/>
</dbReference>
<feature type="domain" description="Tyr recombinase" evidence="6">
    <location>
        <begin position="221"/>
        <end position="420"/>
    </location>
</feature>